<gene>
    <name evidence="2" type="ORF">S40285_09887</name>
</gene>
<dbReference type="OrthoDB" id="5145904at2759"/>
<protein>
    <submittedName>
        <fullName evidence="2">Uncharacterized protein</fullName>
    </submittedName>
</protein>
<dbReference type="EMBL" id="KL660686">
    <property type="protein sequence ID" value="KFA64499.1"/>
    <property type="molecule type" value="Genomic_DNA"/>
</dbReference>
<dbReference type="HOGENOM" id="CLU_1788070_0_0_1"/>
<keyword evidence="3" id="KW-1185">Reference proteome</keyword>
<dbReference type="AlphaFoldDB" id="A0A084QKL4"/>
<feature type="chain" id="PRO_5001779544" evidence="1">
    <location>
        <begin position="23"/>
        <end position="145"/>
    </location>
</feature>
<organism evidence="2 3">
    <name type="scientific">Stachybotrys chlorohalonatus (strain IBT 40285)</name>
    <dbReference type="NCBI Taxonomy" id="1283841"/>
    <lineage>
        <taxon>Eukaryota</taxon>
        <taxon>Fungi</taxon>
        <taxon>Dikarya</taxon>
        <taxon>Ascomycota</taxon>
        <taxon>Pezizomycotina</taxon>
        <taxon>Sordariomycetes</taxon>
        <taxon>Hypocreomycetidae</taxon>
        <taxon>Hypocreales</taxon>
        <taxon>Stachybotryaceae</taxon>
        <taxon>Stachybotrys</taxon>
    </lineage>
</organism>
<evidence type="ECO:0000256" key="1">
    <source>
        <dbReference type="SAM" id="SignalP"/>
    </source>
</evidence>
<sequence>MLSTILLLTALALLVNTLLSWAANPSADIAERNVMATSAYSLTGGAAVNLICAAIVRAVGAVPPGDEMGACSPYGLIGAGVSARLHLFWLSGYTHGEWAYIAASPSRTLRSLDRGVEAARDYVGDELKRLGLVGGVDKVVEKSEL</sequence>
<dbReference type="InParanoid" id="A0A084QKL4"/>
<reference evidence="2 3" key="1">
    <citation type="journal article" date="2014" name="BMC Genomics">
        <title>Comparative genome sequencing reveals chemotype-specific gene clusters in the toxigenic black mold Stachybotrys.</title>
        <authorList>
            <person name="Semeiks J."/>
            <person name="Borek D."/>
            <person name="Otwinowski Z."/>
            <person name="Grishin N.V."/>
        </authorList>
    </citation>
    <scope>NUCLEOTIDE SEQUENCE [LARGE SCALE GENOMIC DNA]</scope>
    <source>
        <strain evidence="2 3">IBT 40285</strain>
    </source>
</reference>
<evidence type="ECO:0000313" key="2">
    <source>
        <dbReference type="EMBL" id="KFA64499.1"/>
    </source>
</evidence>
<name>A0A084QKL4_STAC4</name>
<dbReference type="Proteomes" id="UP000028524">
    <property type="component" value="Unassembled WGS sequence"/>
</dbReference>
<feature type="signal peptide" evidence="1">
    <location>
        <begin position="1"/>
        <end position="22"/>
    </location>
</feature>
<accession>A0A084QKL4</accession>
<proteinExistence type="predicted"/>
<keyword evidence="1" id="KW-0732">Signal</keyword>
<evidence type="ECO:0000313" key="3">
    <source>
        <dbReference type="Proteomes" id="UP000028524"/>
    </source>
</evidence>